<evidence type="ECO:0000313" key="4">
    <source>
        <dbReference type="EMBL" id="THE64611.1"/>
    </source>
</evidence>
<comment type="caution">
    <text evidence="4">The sequence shown here is derived from an EMBL/GenBank/DDBJ whole genome shotgun (WGS) entry which is preliminary data.</text>
</comment>
<evidence type="ECO:0000313" key="5">
    <source>
        <dbReference type="Proteomes" id="UP000318864"/>
    </source>
</evidence>
<dbReference type="PROSITE" id="PS51898">
    <property type="entry name" value="TYR_RECOMBINASE"/>
    <property type="match status" value="1"/>
</dbReference>
<dbReference type="InterPro" id="IPR002104">
    <property type="entry name" value="Integrase_catalytic"/>
</dbReference>
<proteinExistence type="predicted"/>
<accession>A0A4S3TKI7</accession>
<dbReference type="GO" id="GO:0015074">
    <property type="term" value="P:DNA integration"/>
    <property type="evidence" value="ECO:0007669"/>
    <property type="project" value="InterPro"/>
</dbReference>
<organism evidence="4 5">
    <name type="scientific">Salinadaptatus halalkaliphilus</name>
    <dbReference type="NCBI Taxonomy" id="2419781"/>
    <lineage>
        <taxon>Archaea</taxon>
        <taxon>Methanobacteriati</taxon>
        <taxon>Methanobacteriota</taxon>
        <taxon>Stenosarchaea group</taxon>
        <taxon>Halobacteria</taxon>
        <taxon>Halobacteriales</taxon>
        <taxon>Natrialbaceae</taxon>
        <taxon>Salinadaptatus</taxon>
    </lineage>
</organism>
<dbReference type="AlphaFoldDB" id="A0A4S3TKI7"/>
<dbReference type="Gene3D" id="1.10.443.10">
    <property type="entry name" value="Intergrase catalytic core"/>
    <property type="match status" value="1"/>
</dbReference>
<sequence>MTDNYQQSNEWAQQHRQSLTTRHTHEDVLTDREFELLLEACSSLPEPRDLQARFVCLAAGRLGLRAGEIAHFRADWIDWDRMLLRIPQHEPCECGYCRRQASQETTHNEQLSQEEAMKGRWHPKTVASARAIPIDLSLRLELCLERFTDKYEAFPRSRTAVNRRVNAVAEAADIEGRVYPHCLRATAASYHAYQGVAPVPLQALMGWSDLATAQKYIRISGRATADALRQVHHR</sequence>
<dbReference type="CDD" id="cd00397">
    <property type="entry name" value="DNA_BRE_C"/>
    <property type="match status" value="1"/>
</dbReference>
<evidence type="ECO:0000256" key="1">
    <source>
        <dbReference type="ARBA" id="ARBA00023172"/>
    </source>
</evidence>
<dbReference type="RefSeq" id="WP_141464911.1">
    <property type="nucleotide sequence ID" value="NZ_RBZW01000030.1"/>
</dbReference>
<dbReference type="GO" id="GO:0003677">
    <property type="term" value="F:DNA binding"/>
    <property type="evidence" value="ECO:0007669"/>
    <property type="project" value="InterPro"/>
</dbReference>
<reference evidence="4 5" key="1">
    <citation type="submission" date="2018-10" db="EMBL/GenBank/DDBJ databases">
        <title>Natronolimnobius sp. XQ-INN 246 isolated from Inner Mongolia Autonomous Region of China.</title>
        <authorList>
            <person name="Xue Q."/>
        </authorList>
    </citation>
    <scope>NUCLEOTIDE SEQUENCE [LARGE SCALE GENOMIC DNA]</scope>
    <source>
        <strain evidence="4 5">XQ-INN 246</strain>
    </source>
</reference>
<dbReference type="SUPFAM" id="SSF56349">
    <property type="entry name" value="DNA breaking-rejoining enzymes"/>
    <property type="match status" value="1"/>
</dbReference>
<dbReference type="GO" id="GO:0006310">
    <property type="term" value="P:DNA recombination"/>
    <property type="evidence" value="ECO:0007669"/>
    <property type="project" value="UniProtKB-KW"/>
</dbReference>
<dbReference type="EMBL" id="RBZW01000030">
    <property type="protein sequence ID" value="THE64611.1"/>
    <property type="molecule type" value="Genomic_DNA"/>
</dbReference>
<dbReference type="Pfam" id="PF00589">
    <property type="entry name" value="Phage_integrase"/>
    <property type="match status" value="1"/>
</dbReference>
<evidence type="ECO:0000256" key="2">
    <source>
        <dbReference type="SAM" id="MobiDB-lite"/>
    </source>
</evidence>
<dbReference type="InterPro" id="IPR011010">
    <property type="entry name" value="DNA_brk_join_enz"/>
</dbReference>
<keyword evidence="5" id="KW-1185">Reference proteome</keyword>
<feature type="domain" description="Tyr recombinase" evidence="3">
    <location>
        <begin position="24"/>
        <end position="233"/>
    </location>
</feature>
<dbReference type="InterPro" id="IPR050090">
    <property type="entry name" value="Tyrosine_recombinase_XerCD"/>
</dbReference>
<evidence type="ECO:0000259" key="3">
    <source>
        <dbReference type="PROSITE" id="PS51898"/>
    </source>
</evidence>
<dbReference type="PANTHER" id="PTHR30349">
    <property type="entry name" value="PHAGE INTEGRASE-RELATED"/>
    <property type="match status" value="1"/>
</dbReference>
<dbReference type="OrthoDB" id="142231at2157"/>
<dbReference type="PANTHER" id="PTHR30349:SF87">
    <property type="entry name" value="TRANSPOSASE A"/>
    <property type="match status" value="1"/>
</dbReference>
<gene>
    <name evidence="4" type="ORF">D8Y22_11885</name>
</gene>
<dbReference type="Proteomes" id="UP000318864">
    <property type="component" value="Unassembled WGS sequence"/>
</dbReference>
<keyword evidence="1" id="KW-0233">DNA recombination</keyword>
<protein>
    <submittedName>
        <fullName evidence="4">Site-specific integrase</fullName>
    </submittedName>
</protein>
<feature type="region of interest" description="Disordered" evidence="2">
    <location>
        <begin position="1"/>
        <end position="23"/>
    </location>
</feature>
<feature type="compositionally biased region" description="Polar residues" evidence="2">
    <location>
        <begin position="1"/>
        <end position="21"/>
    </location>
</feature>
<name>A0A4S3TKI7_9EURY</name>
<dbReference type="InterPro" id="IPR013762">
    <property type="entry name" value="Integrase-like_cat_sf"/>
</dbReference>